<evidence type="ECO:0000256" key="1">
    <source>
        <dbReference type="SAM" id="Coils"/>
    </source>
</evidence>
<feature type="compositionally biased region" description="Acidic residues" evidence="2">
    <location>
        <begin position="465"/>
        <end position="485"/>
    </location>
</feature>
<comment type="caution">
    <text evidence="3">The sequence shown here is derived from an EMBL/GenBank/DDBJ whole genome shotgun (WGS) entry which is preliminary data.</text>
</comment>
<sequence>MQPSNDSLTLPVNSIYLYDSICYGQDECWVKSLKDCWSGYSTKESNQKLNSPNLDSKNHNSIYLKFHCHQGINFVTEDFDGIIPKLLNWSIVPNQIIKINAFIQNSIPQSSNSETFKIRITFQPKSSPDSKRKNTFNSPKPKTLKKSPSFNSSVIEISSDEEIEVQEIKTFQYELLCHIDLNRINLPSLKILKQLALDKIDLQLIELIKKLKSSSNLLIQISSPSIDDGIITGTDHSSPLTDKEPFSIEIQNISNIKSTDSHSDDGSLFSGDDQSQLDQKEANHSPIQVKIDSVDNRPESKKVEAVNVVQNNNLDQQSSSEEAVNLQSQKINPNHPIQEGDHDNDDNDDITTEAQELQSNHQNQDDDDDENMSKAQEIKPNHQIQDDDDDVDENMSQAQELQSIRQIQQDDSDDVGEDNTQVRKTIFDAQQPFRLKTSTLAEVLDIQSDPEDETYEPDLLKEGLMDDSENSTDQMDCDEESDDSSQSETSPLQPYPHRRPLTQHELCLLNTSLKNQLKAAKVKSKKYQQESKKKSRTIRKLKNQLGAKDNKILELTLDYPSELEALKMQIQKLELHSVQADELAKQHKATIYKQTLQIQMYLLAVNELKRKLQLGEQ</sequence>
<dbReference type="EMBL" id="AVOT02053918">
    <property type="protein sequence ID" value="MBW0548666.1"/>
    <property type="molecule type" value="Genomic_DNA"/>
</dbReference>
<keyword evidence="1" id="KW-0175">Coiled coil</keyword>
<feature type="region of interest" description="Disordered" evidence="2">
    <location>
        <begin position="124"/>
        <end position="147"/>
    </location>
</feature>
<proteinExistence type="predicted"/>
<keyword evidence="4" id="KW-1185">Reference proteome</keyword>
<reference evidence="3" key="1">
    <citation type="submission" date="2021-03" db="EMBL/GenBank/DDBJ databases">
        <title>Draft genome sequence of rust myrtle Austropuccinia psidii MF-1, a brazilian biotype.</title>
        <authorList>
            <person name="Quecine M.C."/>
            <person name="Pachon D.M.R."/>
            <person name="Bonatelli M.L."/>
            <person name="Correr F.H."/>
            <person name="Franceschini L.M."/>
            <person name="Leite T.F."/>
            <person name="Margarido G.R.A."/>
            <person name="Almeida C.A."/>
            <person name="Ferrarezi J.A."/>
            <person name="Labate C.A."/>
        </authorList>
    </citation>
    <scope>NUCLEOTIDE SEQUENCE</scope>
    <source>
        <strain evidence="3">MF-1</strain>
    </source>
</reference>
<evidence type="ECO:0000256" key="2">
    <source>
        <dbReference type="SAM" id="MobiDB-lite"/>
    </source>
</evidence>
<evidence type="ECO:0000313" key="3">
    <source>
        <dbReference type="EMBL" id="MBW0548666.1"/>
    </source>
</evidence>
<feature type="coiled-coil region" evidence="1">
    <location>
        <begin position="510"/>
        <end position="583"/>
    </location>
</feature>
<organism evidence="3 4">
    <name type="scientific">Austropuccinia psidii MF-1</name>
    <dbReference type="NCBI Taxonomy" id="1389203"/>
    <lineage>
        <taxon>Eukaryota</taxon>
        <taxon>Fungi</taxon>
        <taxon>Dikarya</taxon>
        <taxon>Basidiomycota</taxon>
        <taxon>Pucciniomycotina</taxon>
        <taxon>Pucciniomycetes</taxon>
        <taxon>Pucciniales</taxon>
        <taxon>Sphaerophragmiaceae</taxon>
        <taxon>Austropuccinia</taxon>
    </lineage>
</organism>
<feature type="compositionally biased region" description="Low complexity" evidence="2">
    <location>
        <begin position="138"/>
        <end position="147"/>
    </location>
</feature>
<feature type="region of interest" description="Disordered" evidence="2">
    <location>
        <begin position="356"/>
        <end position="417"/>
    </location>
</feature>
<protein>
    <submittedName>
        <fullName evidence="3">Uncharacterized protein</fullName>
    </submittedName>
</protein>
<feature type="region of interest" description="Disordered" evidence="2">
    <location>
        <begin position="462"/>
        <end position="499"/>
    </location>
</feature>
<accession>A0A9Q3IRF3</accession>
<dbReference type="AlphaFoldDB" id="A0A9Q3IRF3"/>
<name>A0A9Q3IRF3_9BASI</name>
<dbReference type="Proteomes" id="UP000765509">
    <property type="component" value="Unassembled WGS sequence"/>
</dbReference>
<evidence type="ECO:0000313" key="4">
    <source>
        <dbReference type="Proteomes" id="UP000765509"/>
    </source>
</evidence>
<gene>
    <name evidence="3" type="ORF">O181_088381</name>
</gene>
<feature type="region of interest" description="Disordered" evidence="2">
    <location>
        <begin position="256"/>
        <end position="299"/>
    </location>
</feature>